<dbReference type="RefSeq" id="XP_040795090.1">
    <property type="nucleotide sequence ID" value="XM_040946131.1"/>
</dbReference>
<dbReference type="InterPro" id="IPR056009">
    <property type="entry name" value="DUF7587"/>
</dbReference>
<dbReference type="GeneID" id="63863464"/>
<evidence type="ECO:0000259" key="1">
    <source>
        <dbReference type="Pfam" id="PF24494"/>
    </source>
</evidence>
<evidence type="ECO:0000313" key="2">
    <source>
        <dbReference type="EMBL" id="RAK71078.1"/>
    </source>
</evidence>
<dbReference type="Gene3D" id="3.90.210.10">
    <property type="entry name" value="Heat-Labile Enterotoxin, subunit A"/>
    <property type="match status" value="1"/>
</dbReference>
<name>A0A8G1RF91_9EURO</name>
<dbReference type="Proteomes" id="UP000249789">
    <property type="component" value="Unassembled WGS sequence"/>
</dbReference>
<sequence>MTLRESALYLYRVESDQSRAQKVRGRGIKSEGRHRVAFRPRSWRQRVELTDEVWAHLNWRNRKPTPFVSASRDPDWAINQAERRVREGETNVRVYKIAVPRLGVYKSQFEGWVTVMHLYTWLHVAKSDLPDYADFPSSANEYLFLHRIPKEFIVDTWFFDVLVVGDEDEEWCRGGMQFVG</sequence>
<organism evidence="2 3">
    <name type="scientific">Aspergillus fijiensis CBS 313.89</name>
    <dbReference type="NCBI Taxonomy" id="1448319"/>
    <lineage>
        <taxon>Eukaryota</taxon>
        <taxon>Fungi</taxon>
        <taxon>Dikarya</taxon>
        <taxon>Ascomycota</taxon>
        <taxon>Pezizomycotina</taxon>
        <taxon>Eurotiomycetes</taxon>
        <taxon>Eurotiomycetidae</taxon>
        <taxon>Eurotiales</taxon>
        <taxon>Aspergillaceae</taxon>
        <taxon>Aspergillus</taxon>
    </lineage>
</organism>
<dbReference type="SUPFAM" id="SSF56399">
    <property type="entry name" value="ADP-ribosylation"/>
    <property type="match status" value="1"/>
</dbReference>
<dbReference type="VEuPathDB" id="FungiDB:BO72DRAFT_454015"/>
<protein>
    <recommendedName>
        <fullName evidence="1">DUF7587 domain-containing protein</fullName>
    </recommendedName>
</protein>
<dbReference type="PANTHER" id="PTHR40781">
    <property type="match status" value="1"/>
</dbReference>
<dbReference type="EMBL" id="KZ824736">
    <property type="protein sequence ID" value="RAK71078.1"/>
    <property type="molecule type" value="Genomic_DNA"/>
</dbReference>
<dbReference type="PANTHER" id="PTHR40781:SF1">
    <property type="match status" value="1"/>
</dbReference>
<feature type="domain" description="DUF7587" evidence="1">
    <location>
        <begin position="9"/>
        <end position="159"/>
    </location>
</feature>
<gene>
    <name evidence="2" type="ORF">BO72DRAFT_454015</name>
</gene>
<reference evidence="2 3" key="1">
    <citation type="submission" date="2018-02" db="EMBL/GenBank/DDBJ databases">
        <title>The genomes of Aspergillus section Nigri reveals drivers in fungal speciation.</title>
        <authorList>
            <consortium name="DOE Joint Genome Institute"/>
            <person name="Vesth T.C."/>
            <person name="Nybo J."/>
            <person name="Theobald S."/>
            <person name="Brandl J."/>
            <person name="Frisvad J.C."/>
            <person name="Nielsen K.F."/>
            <person name="Lyhne E.K."/>
            <person name="Kogle M.E."/>
            <person name="Kuo A."/>
            <person name="Riley R."/>
            <person name="Clum A."/>
            <person name="Nolan M."/>
            <person name="Lipzen A."/>
            <person name="Salamov A."/>
            <person name="Henrissat B."/>
            <person name="Wiebenga A."/>
            <person name="De vries R.P."/>
            <person name="Grigoriev I.V."/>
            <person name="Mortensen U.H."/>
            <person name="Andersen M.R."/>
            <person name="Baker S.E."/>
        </authorList>
    </citation>
    <scope>NUCLEOTIDE SEQUENCE [LARGE SCALE GENOMIC DNA]</scope>
    <source>
        <strain evidence="2 3">CBS 313.89</strain>
    </source>
</reference>
<dbReference type="AlphaFoldDB" id="A0A8G1RF91"/>
<keyword evidence="3" id="KW-1185">Reference proteome</keyword>
<evidence type="ECO:0000313" key="3">
    <source>
        <dbReference type="Proteomes" id="UP000249789"/>
    </source>
</evidence>
<accession>A0A8G1RF91</accession>
<dbReference type="Pfam" id="PF24494">
    <property type="entry name" value="DUF7587"/>
    <property type="match status" value="1"/>
</dbReference>
<proteinExistence type="predicted"/>
<dbReference type="OrthoDB" id="4473433at2759"/>